<feature type="region of interest" description="Disordered" evidence="1">
    <location>
        <begin position="1"/>
        <end position="83"/>
    </location>
</feature>
<gene>
    <name evidence="2" type="ORF">GCM10009854_18170</name>
</gene>
<comment type="caution">
    <text evidence="2">The sequence shown here is derived from an EMBL/GenBank/DDBJ whole genome shotgun (WGS) entry which is preliminary data.</text>
</comment>
<proteinExistence type="predicted"/>
<reference evidence="2 3" key="1">
    <citation type="journal article" date="2019" name="Int. J. Syst. Evol. Microbiol.">
        <title>The Global Catalogue of Microorganisms (GCM) 10K type strain sequencing project: providing services to taxonomists for standard genome sequencing and annotation.</title>
        <authorList>
            <consortium name="The Broad Institute Genomics Platform"/>
            <consortium name="The Broad Institute Genome Sequencing Center for Infectious Disease"/>
            <person name="Wu L."/>
            <person name="Ma J."/>
        </authorList>
    </citation>
    <scope>NUCLEOTIDE SEQUENCE [LARGE SCALE GENOMIC DNA]</scope>
    <source>
        <strain evidence="2 3">JCM 16221</strain>
    </source>
</reference>
<evidence type="ECO:0000313" key="2">
    <source>
        <dbReference type="EMBL" id="GAA2341990.1"/>
    </source>
</evidence>
<sequence>MRQLAHRNRDLDRARPQGNRSHDRAQRGGLPRVTRPDERAAGTARKRFSARLRDGPPAIPVEVGAAKPDDRPATNSLGRSAAAHPCSTRVFQLLLADVLDMRGDGSPVPKGSANRPARPP</sequence>
<dbReference type="EMBL" id="BAAARA010000004">
    <property type="protein sequence ID" value="GAA2341990.1"/>
    <property type="molecule type" value="Genomic_DNA"/>
</dbReference>
<accession>A0ABN3G165</accession>
<evidence type="ECO:0000313" key="3">
    <source>
        <dbReference type="Proteomes" id="UP001501218"/>
    </source>
</evidence>
<feature type="compositionally biased region" description="Basic and acidic residues" evidence="1">
    <location>
        <begin position="7"/>
        <end position="26"/>
    </location>
</feature>
<dbReference type="Proteomes" id="UP001501218">
    <property type="component" value="Unassembled WGS sequence"/>
</dbReference>
<keyword evidence="3" id="KW-1185">Reference proteome</keyword>
<evidence type="ECO:0000256" key="1">
    <source>
        <dbReference type="SAM" id="MobiDB-lite"/>
    </source>
</evidence>
<protein>
    <submittedName>
        <fullName evidence="2">Uncharacterized protein</fullName>
    </submittedName>
</protein>
<feature type="region of interest" description="Disordered" evidence="1">
    <location>
        <begin position="101"/>
        <end position="120"/>
    </location>
</feature>
<organism evidence="2 3">
    <name type="scientific">Saccharopolyspora halophila</name>
    <dbReference type="NCBI Taxonomy" id="405551"/>
    <lineage>
        <taxon>Bacteria</taxon>
        <taxon>Bacillati</taxon>
        <taxon>Actinomycetota</taxon>
        <taxon>Actinomycetes</taxon>
        <taxon>Pseudonocardiales</taxon>
        <taxon>Pseudonocardiaceae</taxon>
        <taxon>Saccharopolyspora</taxon>
    </lineage>
</organism>
<name>A0ABN3G165_9PSEU</name>